<evidence type="ECO:0000313" key="1">
    <source>
        <dbReference type="EMBL" id="MBU9723504.1"/>
    </source>
</evidence>
<gene>
    <name evidence="1" type="ORF">KS407_18970</name>
</gene>
<accession>A0ABS6JY26</accession>
<evidence type="ECO:0000313" key="2">
    <source>
        <dbReference type="Proteomes" id="UP000790580"/>
    </source>
</evidence>
<dbReference type="RefSeq" id="WP_088073466.1">
    <property type="nucleotide sequence ID" value="NZ_JAHQCR010000078.1"/>
</dbReference>
<reference evidence="1 2" key="1">
    <citation type="submission" date="2021-06" db="EMBL/GenBank/DDBJ databases">
        <title>Bacillus sp. RD4P76, an endophyte from a halophyte.</title>
        <authorList>
            <person name="Sun J.-Q."/>
        </authorList>
    </citation>
    <scope>NUCLEOTIDE SEQUENCE [LARGE SCALE GENOMIC DNA]</scope>
    <source>
        <strain evidence="1 2">JCM 17098</strain>
    </source>
</reference>
<dbReference type="Proteomes" id="UP000790580">
    <property type="component" value="Unassembled WGS sequence"/>
</dbReference>
<protein>
    <submittedName>
        <fullName evidence="1">Uncharacterized protein</fullName>
    </submittedName>
</protein>
<proteinExistence type="predicted"/>
<comment type="caution">
    <text evidence="1">The sequence shown here is derived from an EMBL/GenBank/DDBJ whole genome shotgun (WGS) entry which is preliminary data.</text>
</comment>
<dbReference type="EMBL" id="JAHQCR010000078">
    <property type="protein sequence ID" value="MBU9723504.1"/>
    <property type="molecule type" value="Genomic_DNA"/>
</dbReference>
<organism evidence="1 2">
    <name type="scientific">Evansella alkalicola</name>
    <dbReference type="NCBI Taxonomy" id="745819"/>
    <lineage>
        <taxon>Bacteria</taxon>
        <taxon>Bacillati</taxon>
        <taxon>Bacillota</taxon>
        <taxon>Bacilli</taxon>
        <taxon>Bacillales</taxon>
        <taxon>Bacillaceae</taxon>
        <taxon>Evansella</taxon>
    </lineage>
</organism>
<keyword evidence="2" id="KW-1185">Reference proteome</keyword>
<sequence>MKKMLSVFIVLFLSLIFTGGVFAEEDIVILSEDEEGLFLHDGDVVTAVYEVIDGEWTELTVDEYLDIVEESAEEGFEATYEKERSLQTTPFAPGEVGILNTGGGMTNDTYKYKRSSYTIGVLRTSLLTRVSPVDYNGTSRKTSLKFQISKTQKQSFSISLKSAEASKVRANAGFTWFNERSVSTTRELEMNPKEYGWFEMAPYMNKTTGYVERYNWKGQYQDKRFVTAYSPKSVSGTLDGVYYAKTSKTRP</sequence>
<name>A0ABS6JY26_9BACI</name>